<dbReference type="InterPro" id="IPR036875">
    <property type="entry name" value="Znf_CCHC_sf"/>
</dbReference>
<keyword evidence="13" id="KW-1185">Reference proteome</keyword>
<feature type="domain" description="Reverse transcriptase" evidence="12">
    <location>
        <begin position="538"/>
        <end position="717"/>
    </location>
</feature>
<keyword evidence="2" id="KW-0808">Transferase</keyword>
<dbReference type="RefSeq" id="XP_051864254.1">
    <property type="nucleotide sequence ID" value="XM_052008294.1"/>
</dbReference>
<dbReference type="Gene3D" id="1.10.720.30">
    <property type="entry name" value="SAP domain"/>
    <property type="match status" value="1"/>
</dbReference>
<dbReference type="SUPFAM" id="SSF68906">
    <property type="entry name" value="SAP domain"/>
    <property type="match status" value="1"/>
</dbReference>
<dbReference type="GO" id="GO:0004519">
    <property type="term" value="F:endonuclease activity"/>
    <property type="evidence" value="ECO:0007669"/>
    <property type="project" value="UniProtKB-KW"/>
</dbReference>
<keyword evidence="4" id="KW-0540">Nuclease</keyword>
<dbReference type="GO" id="GO:0003676">
    <property type="term" value="F:nucleic acid binding"/>
    <property type="evidence" value="ECO:0007669"/>
    <property type="project" value="InterPro"/>
</dbReference>
<dbReference type="InterPro" id="IPR001878">
    <property type="entry name" value="Znf_CCHC"/>
</dbReference>
<proteinExistence type="predicted"/>
<evidence type="ECO:0000259" key="11">
    <source>
        <dbReference type="PROSITE" id="PS50800"/>
    </source>
</evidence>
<dbReference type="Proteomes" id="UP000515160">
    <property type="component" value="Unplaced"/>
</dbReference>
<dbReference type="GO" id="GO:0003964">
    <property type="term" value="F:RNA-directed DNA polymerase activity"/>
    <property type="evidence" value="ECO:0007669"/>
    <property type="project" value="UniProtKB-KW"/>
</dbReference>
<dbReference type="InterPro" id="IPR000477">
    <property type="entry name" value="RT_dom"/>
</dbReference>
<dbReference type="Pfam" id="PF02037">
    <property type="entry name" value="SAP"/>
    <property type="match status" value="1"/>
</dbReference>
<dbReference type="InterPro" id="IPR043502">
    <property type="entry name" value="DNA/RNA_pol_sf"/>
</dbReference>
<organism evidence="13 14">
    <name type="scientific">Drosophila albomicans</name>
    <name type="common">Fruit fly</name>
    <dbReference type="NCBI Taxonomy" id="7291"/>
    <lineage>
        <taxon>Eukaryota</taxon>
        <taxon>Metazoa</taxon>
        <taxon>Ecdysozoa</taxon>
        <taxon>Arthropoda</taxon>
        <taxon>Hexapoda</taxon>
        <taxon>Insecta</taxon>
        <taxon>Pterygota</taxon>
        <taxon>Neoptera</taxon>
        <taxon>Endopterygota</taxon>
        <taxon>Diptera</taxon>
        <taxon>Brachycera</taxon>
        <taxon>Muscomorpha</taxon>
        <taxon>Ephydroidea</taxon>
        <taxon>Drosophilidae</taxon>
        <taxon>Drosophila</taxon>
    </lineage>
</organism>
<dbReference type="PANTHER" id="PTHR37984">
    <property type="entry name" value="PROTEIN CBG26694"/>
    <property type="match status" value="1"/>
</dbReference>
<dbReference type="PROSITE" id="PS50800">
    <property type="entry name" value="SAP"/>
    <property type="match status" value="1"/>
</dbReference>
<protein>
    <submittedName>
        <fullName evidence="14">Uncharacterized protein K02A2.6-like</fullName>
    </submittedName>
</protein>
<dbReference type="SUPFAM" id="SSF57756">
    <property type="entry name" value="Retrovirus zinc finger-like domains"/>
    <property type="match status" value="1"/>
</dbReference>
<dbReference type="SUPFAM" id="SSF50630">
    <property type="entry name" value="Acid proteases"/>
    <property type="match status" value="1"/>
</dbReference>
<dbReference type="OrthoDB" id="8052755at2759"/>
<evidence type="ECO:0000256" key="1">
    <source>
        <dbReference type="ARBA" id="ARBA00022670"/>
    </source>
</evidence>
<evidence type="ECO:0000256" key="8">
    <source>
        <dbReference type="PROSITE-ProRule" id="PRU00047"/>
    </source>
</evidence>
<dbReference type="SMART" id="SM00343">
    <property type="entry name" value="ZnF_C2HC"/>
    <property type="match status" value="1"/>
</dbReference>
<dbReference type="InterPro" id="IPR050951">
    <property type="entry name" value="Retrovirus_Pol_polyprotein"/>
</dbReference>
<dbReference type="CDD" id="cd01647">
    <property type="entry name" value="RT_LTR"/>
    <property type="match status" value="1"/>
</dbReference>
<keyword evidence="1" id="KW-0645">Protease</keyword>
<dbReference type="Pfam" id="PF13975">
    <property type="entry name" value="gag-asp_proteas"/>
    <property type="match status" value="1"/>
</dbReference>
<dbReference type="PROSITE" id="PS50158">
    <property type="entry name" value="ZF_CCHC"/>
    <property type="match status" value="1"/>
</dbReference>
<reference evidence="14" key="1">
    <citation type="submission" date="2025-08" db="UniProtKB">
        <authorList>
            <consortium name="RefSeq"/>
        </authorList>
    </citation>
    <scope>IDENTIFICATION</scope>
    <source>
        <strain evidence="14">15112-1751.03</strain>
        <tissue evidence="14">Whole Adult</tissue>
    </source>
</reference>
<accession>A0A9C6WJ37</accession>
<evidence type="ECO:0000313" key="14">
    <source>
        <dbReference type="RefSeq" id="XP_051864254.1"/>
    </source>
</evidence>
<evidence type="ECO:0000313" key="13">
    <source>
        <dbReference type="Proteomes" id="UP000515160"/>
    </source>
</evidence>
<keyword evidence="6" id="KW-0378">Hydrolase</keyword>
<dbReference type="SMART" id="SM00513">
    <property type="entry name" value="SAP"/>
    <property type="match status" value="1"/>
</dbReference>
<sequence>MTKIDGLKVDELRYLLRARNLSSSGTRAELILRLIEFEQSEEVEMPVTAGLSTQQEEAMTSQSAAISQLQNEMKALTNMMGQLVAMQRQNAEASMANNQQQQIIEVEPENINNDNRHIGQVMRQASVKEIANTLPEFDPSDENAISVNQFIDRVNKVVDAYQWDEKFVLLAIYTRLKGPAKMWLDSSPILHTTWNSFAEAIQDEFGANPDEAEVHFTIANATRRSKETVKEYCFRMSALGVRYQLSEAAIIRYVRSGLQHRELQNSIAAIHFSSMKQLRDAAESYFVNRGRPSTTKKEFLPKGSNFEQKQDNDVKSSKSRETLKCYNCGELGHFANSCTKEKKKLRCNKCNKFPEPNGACQSANTMRLGATNHDKLFIRKILINSHEYSAFIDTGSQASIMRQSVAKKINAERHKCSMQIRGICGGSCILTEAIIVDMDIEGKVVTAKVYVADDDLLQEDFLLGQDVIISAHLTLSLEPHVTEVKRAVHQQMIKKERFPNVFSTGLQDIGKTNLVQAHIIVESGQTVSQAPYRVSELLEQDIITLSTSEYASPIVLIKKPNGSDRMCVDYRRLNKLIKKENFPVPNIEERLQEAKRYKYFSSLDLNSGYYQIEIAPESRKFTAFITTDGLYEFKRLPFGLKNAPAVFNRLMAELQRRVYKGDMIHYMDDILIGSHTFSEMYEKLERVLKVLHECGLTLNVDKCELYKQSITFLGHQIHADGISPGDIKTNAIRMFPKPTNVTDVRKFLGLTGYFRKFVAGYAIISEPLRFLLRRSS</sequence>
<dbReference type="InterPro" id="IPR036361">
    <property type="entry name" value="SAP_dom_sf"/>
</dbReference>
<dbReference type="Pfam" id="PF00098">
    <property type="entry name" value="zf-CCHC"/>
    <property type="match status" value="1"/>
</dbReference>
<keyword evidence="9" id="KW-0175">Coiled coil</keyword>
<dbReference type="GO" id="GO:0008270">
    <property type="term" value="F:zinc ion binding"/>
    <property type="evidence" value="ECO:0007669"/>
    <property type="project" value="UniProtKB-KW"/>
</dbReference>
<name>A0A9C6WJ37_DROAB</name>
<dbReference type="Gene3D" id="4.10.60.10">
    <property type="entry name" value="Zinc finger, CCHC-type"/>
    <property type="match status" value="1"/>
</dbReference>
<evidence type="ECO:0000259" key="12">
    <source>
        <dbReference type="PROSITE" id="PS50878"/>
    </source>
</evidence>
<keyword evidence="8" id="KW-0862">Zinc</keyword>
<keyword evidence="7" id="KW-0695">RNA-directed DNA polymerase</keyword>
<dbReference type="SUPFAM" id="SSF56672">
    <property type="entry name" value="DNA/RNA polymerases"/>
    <property type="match status" value="1"/>
</dbReference>
<dbReference type="GO" id="GO:0008233">
    <property type="term" value="F:peptidase activity"/>
    <property type="evidence" value="ECO:0007669"/>
    <property type="project" value="UniProtKB-KW"/>
</dbReference>
<dbReference type="InterPro" id="IPR003034">
    <property type="entry name" value="SAP_dom"/>
</dbReference>
<evidence type="ECO:0000256" key="5">
    <source>
        <dbReference type="ARBA" id="ARBA00022759"/>
    </source>
</evidence>
<gene>
    <name evidence="14" type="primary">LOC127566273</name>
</gene>
<keyword evidence="8" id="KW-0863">Zinc-finger</keyword>
<dbReference type="AlphaFoldDB" id="A0A9C6WJ37"/>
<evidence type="ECO:0000256" key="3">
    <source>
        <dbReference type="ARBA" id="ARBA00022695"/>
    </source>
</evidence>
<evidence type="ECO:0000256" key="7">
    <source>
        <dbReference type="ARBA" id="ARBA00022918"/>
    </source>
</evidence>
<dbReference type="GO" id="GO:0006508">
    <property type="term" value="P:proteolysis"/>
    <property type="evidence" value="ECO:0007669"/>
    <property type="project" value="UniProtKB-KW"/>
</dbReference>
<evidence type="ECO:0000256" key="9">
    <source>
        <dbReference type="SAM" id="Coils"/>
    </source>
</evidence>
<dbReference type="PANTHER" id="PTHR37984:SF5">
    <property type="entry name" value="PROTEIN NYNRIN-LIKE"/>
    <property type="match status" value="1"/>
</dbReference>
<dbReference type="CDD" id="cd00303">
    <property type="entry name" value="retropepsin_like"/>
    <property type="match status" value="1"/>
</dbReference>
<dbReference type="PROSITE" id="PS50878">
    <property type="entry name" value="RT_POL"/>
    <property type="match status" value="1"/>
</dbReference>
<keyword evidence="3" id="KW-0548">Nucleotidyltransferase</keyword>
<dbReference type="Gene3D" id="3.30.70.270">
    <property type="match status" value="2"/>
</dbReference>
<keyword evidence="5" id="KW-0255">Endonuclease</keyword>
<dbReference type="InterPro" id="IPR043128">
    <property type="entry name" value="Rev_trsase/Diguanyl_cyclase"/>
</dbReference>
<feature type="domain" description="CCHC-type" evidence="10">
    <location>
        <begin position="324"/>
        <end position="340"/>
    </location>
</feature>
<dbReference type="Gene3D" id="3.10.10.10">
    <property type="entry name" value="HIV Type 1 Reverse Transcriptase, subunit A, domain 1"/>
    <property type="match status" value="1"/>
</dbReference>
<dbReference type="FunFam" id="3.10.10.10:FF:000007">
    <property type="entry name" value="Retrovirus-related Pol polyprotein from transposon 17.6-like Protein"/>
    <property type="match status" value="1"/>
</dbReference>
<keyword evidence="8" id="KW-0479">Metal-binding</keyword>
<evidence type="ECO:0000256" key="2">
    <source>
        <dbReference type="ARBA" id="ARBA00022679"/>
    </source>
</evidence>
<evidence type="ECO:0000256" key="4">
    <source>
        <dbReference type="ARBA" id="ARBA00022722"/>
    </source>
</evidence>
<feature type="domain" description="SAP" evidence="11">
    <location>
        <begin position="4"/>
        <end position="38"/>
    </location>
</feature>
<dbReference type="GeneID" id="127566273"/>
<dbReference type="Gene3D" id="2.40.70.10">
    <property type="entry name" value="Acid Proteases"/>
    <property type="match status" value="1"/>
</dbReference>
<evidence type="ECO:0000256" key="6">
    <source>
        <dbReference type="ARBA" id="ARBA00022801"/>
    </source>
</evidence>
<dbReference type="InterPro" id="IPR021109">
    <property type="entry name" value="Peptidase_aspartic_dom_sf"/>
</dbReference>
<evidence type="ECO:0000259" key="10">
    <source>
        <dbReference type="PROSITE" id="PS50158"/>
    </source>
</evidence>
<dbReference type="Pfam" id="PF00078">
    <property type="entry name" value="RVT_1"/>
    <property type="match status" value="1"/>
</dbReference>
<feature type="coiled-coil region" evidence="9">
    <location>
        <begin position="59"/>
        <end position="86"/>
    </location>
</feature>